<gene>
    <name evidence="1" type="ORF">TASK_LOCUS3201</name>
</gene>
<evidence type="ECO:0000313" key="1">
    <source>
        <dbReference type="EMBL" id="VDK27905.1"/>
    </source>
</evidence>
<dbReference type="AlphaFoldDB" id="A0A0R3W0K6"/>
<reference evidence="1 2" key="2">
    <citation type="submission" date="2018-11" db="EMBL/GenBank/DDBJ databases">
        <authorList>
            <consortium name="Pathogen Informatics"/>
        </authorList>
    </citation>
    <scope>NUCLEOTIDE SEQUENCE [LARGE SCALE GENOMIC DNA]</scope>
</reference>
<dbReference type="EMBL" id="UYRS01007122">
    <property type="protein sequence ID" value="VDK27905.1"/>
    <property type="molecule type" value="Genomic_DNA"/>
</dbReference>
<dbReference type="InterPro" id="IPR011051">
    <property type="entry name" value="RmlC_Cupin_sf"/>
</dbReference>
<dbReference type="SUPFAM" id="SSF51182">
    <property type="entry name" value="RmlC-like cupins"/>
    <property type="match status" value="1"/>
</dbReference>
<sequence length="234" mass="26759">MGASFRVNFPERFNHKLSMHLGFLQEVINGPLYSVVTFVNKEFVGPLVYRAVNSIVLPGDIFIIVLEGSLEIDVYPPECEKTQSEIRRVCVSGDVVYIPYQFEHRAKLSECETSYAVVLSVINCAPTLVKKCWERILKVFKWKNPNNEGCSLFRRLLMSTYYNPKNASDILYIDLNAEEGVEFVLRRWLKGVNGIKKQDICYAANELRERFMTRTPAVNLDPSELSSACALSRM</sequence>
<organism evidence="3">
    <name type="scientific">Taenia asiatica</name>
    <name type="common">Asian tapeworm</name>
    <dbReference type="NCBI Taxonomy" id="60517"/>
    <lineage>
        <taxon>Eukaryota</taxon>
        <taxon>Metazoa</taxon>
        <taxon>Spiralia</taxon>
        <taxon>Lophotrochozoa</taxon>
        <taxon>Platyhelminthes</taxon>
        <taxon>Cestoda</taxon>
        <taxon>Eucestoda</taxon>
        <taxon>Cyclophyllidea</taxon>
        <taxon>Taeniidae</taxon>
        <taxon>Taenia</taxon>
    </lineage>
</organism>
<evidence type="ECO:0000313" key="3">
    <source>
        <dbReference type="WBParaSite" id="TASK_0000320001-mRNA-1"/>
    </source>
</evidence>
<protein>
    <submittedName>
        <fullName evidence="3">JmjC domain-containing protein</fullName>
    </submittedName>
</protein>
<accession>A0A0R3W0K6</accession>
<dbReference type="OrthoDB" id="6255900at2759"/>
<dbReference type="WBParaSite" id="TASK_0000320001-mRNA-1">
    <property type="protein sequence ID" value="TASK_0000320001-mRNA-1"/>
    <property type="gene ID" value="TASK_0000320001"/>
</dbReference>
<dbReference type="Proteomes" id="UP000282613">
    <property type="component" value="Unassembled WGS sequence"/>
</dbReference>
<name>A0A0R3W0K6_TAEAS</name>
<keyword evidence="2" id="KW-1185">Reference proteome</keyword>
<proteinExistence type="predicted"/>
<reference evidence="3" key="1">
    <citation type="submission" date="2017-02" db="UniProtKB">
        <authorList>
            <consortium name="WormBaseParasite"/>
        </authorList>
    </citation>
    <scope>IDENTIFICATION</scope>
</reference>
<evidence type="ECO:0000313" key="2">
    <source>
        <dbReference type="Proteomes" id="UP000282613"/>
    </source>
</evidence>